<evidence type="ECO:0000259" key="5">
    <source>
        <dbReference type="Pfam" id="PF17389"/>
    </source>
</evidence>
<sequence length="553" mass="62927">MYVLDFGQNITGWLKLKVRGERGQQITMRFGEELWPDGKINYYSTGTGWKQQRDIYILKGEGEEIYEPRFTWHGFRYVEIQGYSKMPEPKDIEAIVVHTGAEENGSFLCSDVLLNQIQQASRWSLINGMHCGMPLDSPHRERQGYGGDALTAAKACIYNFNMENFYAAWMEDFADAQNQDTGFIPHTVPCQDGGGGPAWGCAYIVISWLCYCYYGDKEILKRHFANMKHWMDFLATGIENGVVEGEGKDKDCLGEWSTPGEILIPPRFVNTYFYGYCAALMEKIATVLGEKEDQMQYKKRKEDTIQAFRREFYQKETGGYSIGAQGTEAFAYKLGAIKEEEKEQVFAYMAKHLIKDCDCHLDTGIFGTPYLFETLVDSGYGDLAYQIITGTTYPGYGYMLANGATALWEYWEKEYGFYQCSCCHNQPMFGSISGWLYEKVAGIVPLSPAYKNILIAPAPIGKLRFASAEVETMYGKVSVAWEKTDNRFSLYITIPCNTEAKVVLPNLGGRLLEKEEPLEMEPDREKGILFAERRKDTYLLQIGSGEYRFAVEK</sequence>
<dbReference type="Gene3D" id="2.60.420.10">
    <property type="entry name" value="Maltose phosphorylase, domain 3"/>
    <property type="match status" value="1"/>
</dbReference>
<gene>
    <name evidence="7" type="ORF">H9809_04600</name>
</gene>
<evidence type="ECO:0000256" key="3">
    <source>
        <dbReference type="ARBA" id="ARBA00022801"/>
    </source>
</evidence>
<accession>A0A9D2FR93</accession>
<feature type="domain" description="Alpha-L-rhamnosidase C-terminal" evidence="6">
    <location>
        <begin position="442"/>
        <end position="514"/>
    </location>
</feature>
<comment type="caution">
    <text evidence="7">The sequence shown here is derived from an EMBL/GenBank/DDBJ whole genome shotgun (WGS) entry which is preliminary data.</text>
</comment>
<feature type="domain" description="Alpha-L-rhamnosidase concanavalin-like" evidence="4">
    <location>
        <begin position="2"/>
        <end position="98"/>
    </location>
</feature>
<protein>
    <recommendedName>
        <fullName evidence="2">alpha-L-rhamnosidase</fullName>
        <ecNumber evidence="2">3.2.1.40</ecNumber>
    </recommendedName>
</protein>
<dbReference type="GO" id="GO:0030596">
    <property type="term" value="F:alpha-L-rhamnosidase activity"/>
    <property type="evidence" value="ECO:0007669"/>
    <property type="project" value="UniProtKB-EC"/>
</dbReference>
<dbReference type="SUPFAM" id="SSF48208">
    <property type="entry name" value="Six-hairpin glycosidases"/>
    <property type="match status" value="1"/>
</dbReference>
<evidence type="ECO:0000256" key="1">
    <source>
        <dbReference type="ARBA" id="ARBA00001445"/>
    </source>
</evidence>
<feature type="domain" description="Alpha-L-rhamnosidase six-hairpin glycosidase" evidence="5">
    <location>
        <begin position="103"/>
        <end position="440"/>
    </location>
</feature>
<dbReference type="InterPro" id="IPR008928">
    <property type="entry name" value="6-hairpin_glycosidase_sf"/>
</dbReference>
<evidence type="ECO:0000259" key="4">
    <source>
        <dbReference type="Pfam" id="PF05592"/>
    </source>
</evidence>
<dbReference type="AlphaFoldDB" id="A0A9D2FR93"/>
<dbReference type="PANTHER" id="PTHR33307:SF6">
    <property type="entry name" value="ALPHA-RHAMNOSIDASE (EUROFUNG)-RELATED"/>
    <property type="match status" value="1"/>
</dbReference>
<dbReference type="InterPro" id="IPR016007">
    <property type="entry name" value="Alpha_rhamnosid"/>
</dbReference>
<dbReference type="EC" id="3.2.1.40" evidence="2"/>
<dbReference type="Gene3D" id="2.60.120.260">
    <property type="entry name" value="Galactose-binding domain-like"/>
    <property type="match status" value="1"/>
</dbReference>
<reference evidence="7" key="2">
    <citation type="submission" date="2021-04" db="EMBL/GenBank/DDBJ databases">
        <authorList>
            <person name="Gilroy R."/>
        </authorList>
    </citation>
    <scope>NUCLEOTIDE SEQUENCE</scope>
    <source>
        <strain evidence="7">1068</strain>
    </source>
</reference>
<dbReference type="GO" id="GO:0005975">
    <property type="term" value="P:carbohydrate metabolic process"/>
    <property type="evidence" value="ECO:0007669"/>
    <property type="project" value="InterPro"/>
</dbReference>
<evidence type="ECO:0000256" key="2">
    <source>
        <dbReference type="ARBA" id="ARBA00012652"/>
    </source>
</evidence>
<dbReference type="Proteomes" id="UP000824056">
    <property type="component" value="Unassembled WGS sequence"/>
</dbReference>
<organism evidence="7 8">
    <name type="scientific">Candidatus Blautia pullicola</name>
    <dbReference type="NCBI Taxonomy" id="2838498"/>
    <lineage>
        <taxon>Bacteria</taxon>
        <taxon>Bacillati</taxon>
        <taxon>Bacillota</taxon>
        <taxon>Clostridia</taxon>
        <taxon>Lachnospirales</taxon>
        <taxon>Lachnospiraceae</taxon>
        <taxon>Blautia</taxon>
    </lineage>
</organism>
<evidence type="ECO:0000259" key="6">
    <source>
        <dbReference type="Pfam" id="PF17390"/>
    </source>
</evidence>
<dbReference type="Pfam" id="PF17390">
    <property type="entry name" value="Bac_rhamnosid_C"/>
    <property type="match status" value="1"/>
</dbReference>
<comment type="catalytic activity">
    <reaction evidence="1">
        <text>Hydrolysis of terminal non-reducing alpha-L-rhamnose residues in alpha-L-rhamnosides.</text>
        <dbReference type="EC" id="3.2.1.40"/>
    </reaction>
</comment>
<dbReference type="EMBL" id="DXBG01000112">
    <property type="protein sequence ID" value="HIZ65171.1"/>
    <property type="molecule type" value="Genomic_DNA"/>
</dbReference>
<keyword evidence="3 7" id="KW-0378">Hydrolase</keyword>
<feature type="non-terminal residue" evidence="7">
    <location>
        <position position="1"/>
    </location>
</feature>
<dbReference type="Pfam" id="PF17389">
    <property type="entry name" value="Bac_rhamnosid6H"/>
    <property type="match status" value="1"/>
</dbReference>
<dbReference type="Pfam" id="PF05592">
    <property type="entry name" value="Bac_rhamnosid"/>
    <property type="match status" value="1"/>
</dbReference>
<dbReference type="Gene3D" id="1.50.10.10">
    <property type="match status" value="1"/>
</dbReference>
<dbReference type="InterPro" id="IPR035396">
    <property type="entry name" value="Bac_rhamnosid6H"/>
</dbReference>
<reference evidence="7" key="1">
    <citation type="journal article" date="2021" name="PeerJ">
        <title>Extensive microbial diversity within the chicken gut microbiome revealed by metagenomics and culture.</title>
        <authorList>
            <person name="Gilroy R."/>
            <person name="Ravi A."/>
            <person name="Getino M."/>
            <person name="Pursley I."/>
            <person name="Horton D.L."/>
            <person name="Alikhan N.F."/>
            <person name="Baker D."/>
            <person name="Gharbi K."/>
            <person name="Hall N."/>
            <person name="Watson M."/>
            <person name="Adriaenssens E.M."/>
            <person name="Foster-Nyarko E."/>
            <person name="Jarju S."/>
            <person name="Secka A."/>
            <person name="Antonio M."/>
            <person name="Oren A."/>
            <person name="Chaudhuri R.R."/>
            <person name="La Ragione R."/>
            <person name="Hildebrand F."/>
            <person name="Pallen M.J."/>
        </authorList>
    </citation>
    <scope>NUCLEOTIDE SEQUENCE</scope>
    <source>
        <strain evidence="7">1068</strain>
    </source>
</reference>
<dbReference type="PANTHER" id="PTHR33307">
    <property type="entry name" value="ALPHA-RHAMNOSIDASE (EUROFUNG)"/>
    <property type="match status" value="1"/>
</dbReference>
<dbReference type="InterPro" id="IPR012341">
    <property type="entry name" value="6hp_glycosidase-like_sf"/>
</dbReference>
<dbReference type="InterPro" id="IPR008902">
    <property type="entry name" value="Rhamnosid_concanavalin"/>
</dbReference>
<evidence type="ECO:0000313" key="8">
    <source>
        <dbReference type="Proteomes" id="UP000824056"/>
    </source>
</evidence>
<proteinExistence type="predicted"/>
<name>A0A9D2FR93_9FIRM</name>
<dbReference type="InterPro" id="IPR035398">
    <property type="entry name" value="Bac_rhamnosid_C"/>
</dbReference>
<evidence type="ECO:0000313" key="7">
    <source>
        <dbReference type="EMBL" id="HIZ65171.1"/>
    </source>
</evidence>